<dbReference type="GO" id="GO:0097550">
    <property type="term" value="C:transcription preinitiation complex"/>
    <property type="evidence" value="ECO:0007669"/>
    <property type="project" value="TreeGrafter"/>
</dbReference>
<evidence type="ECO:0000256" key="2">
    <source>
        <dbReference type="ARBA" id="ARBA00022801"/>
    </source>
</evidence>
<evidence type="ECO:0000256" key="3">
    <source>
        <dbReference type="ARBA" id="ARBA00022806"/>
    </source>
</evidence>
<name>A0A453FBD0_AEGTS</name>
<protein>
    <submittedName>
        <fullName evidence="5">Uncharacterized protein</fullName>
    </submittedName>
</protein>
<organism evidence="5 6">
    <name type="scientific">Aegilops tauschii subsp. strangulata</name>
    <name type="common">Goatgrass</name>
    <dbReference type="NCBI Taxonomy" id="200361"/>
    <lineage>
        <taxon>Eukaryota</taxon>
        <taxon>Viridiplantae</taxon>
        <taxon>Streptophyta</taxon>
        <taxon>Embryophyta</taxon>
        <taxon>Tracheophyta</taxon>
        <taxon>Spermatophyta</taxon>
        <taxon>Magnoliopsida</taxon>
        <taxon>Liliopsida</taxon>
        <taxon>Poales</taxon>
        <taxon>Poaceae</taxon>
        <taxon>BOP clade</taxon>
        <taxon>Pooideae</taxon>
        <taxon>Triticodae</taxon>
        <taxon>Triticeae</taxon>
        <taxon>Triticinae</taxon>
        <taxon>Aegilops</taxon>
    </lineage>
</organism>
<reference evidence="6" key="2">
    <citation type="journal article" date="2017" name="Nat. Plants">
        <title>The Aegilops tauschii genome reveals multiple impacts of transposons.</title>
        <authorList>
            <person name="Zhao G."/>
            <person name="Zou C."/>
            <person name="Li K."/>
            <person name="Wang K."/>
            <person name="Li T."/>
            <person name="Gao L."/>
            <person name="Zhang X."/>
            <person name="Wang H."/>
            <person name="Yang Z."/>
            <person name="Liu X."/>
            <person name="Jiang W."/>
            <person name="Mao L."/>
            <person name="Kong X."/>
            <person name="Jiao Y."/>
            <person name="Jia J."/>
        </authorList>
    </citation>
    <scope>NUCLEOTIDE SEQUENCE [LARGE SCALE GENOMIC DNA]</scope>
    <source>
        <strain evidence="6">cv. AL8/78</strain>
    </source>
</reference>
<proteinExistence type="predicted"/>
<keyword evidence="6" id="KW-1185">Reference proteome</keyword>
<reference evidence="5" key="4">
    <citation type="submission" date="2019-03" db="UniProtKB">
        <authorList>
            <consortium name="EnsemblPlants"/>
        </authorList>
    </citation>
    <scope>IDENTIFICATION</scope>
</reference>
<dbReference type="GO" id="GO:0005524">
    <property type="term" value="F:ATP binding"/>
    <property type="evidence" value="ECO:0007669"/>
    <property type="project" value="UniProtKB-KW"/>
</dbReference>
<dbReference type="Proteomes" id="UP000015105">
    <property type="component" value="Chromosome 3D"/>
</dbReference>
<reference evidence="5" key="5">
    <citation type="journal article" date="2021" name="G3 (Bethesda)">
        <title>Aegilops tauschii genome assembly Aet v5.0 features greater sequence contiguity and improved annotation.</title>
        <authorList>
            <person name="Wang L."/>
            <person name="Zhu T."/>
            <person name="Rodriguez J.C."/>
            <person name="Deal K.R."/>
            <person name="Dubcovsky J."/>
            <person name="McGuire P.E."/>
            <person name="Lux T."/>
            <person name="Spannagl M."/>
            <person name="Mayer K.F.X."/>
            <person name="Baldrich P."/>
            <person name="Meyers B.C."/>
            <person name="Huo N."/>
            <person name="Gu Y.Q."/>
            <person name="Zhou H."/>
            <person name="Devos K.M."/>
            <person name="Bennetzen J.L."/>
            <person name="Unver T."/>
            <person name="Budak H."/>
            <person name="Gulick P.J."/>
            <person name="Galiba G."/>
            <person name="Kalapos B."/>
            <person name="Nelson D.R."/>
            <person name="Li P."/>
            <person name="You F.M."/>
            <person name="Luo M.C."/>
            <person name="Dvorak J."/>
        </authorList>
    </citation>
    <scope>NUCLEOTIDE SEQUENCE [LARGE SCALE GENOMIC DNA]</scope>
    <source>
        <strain evidence="5">cv. AL8/78</strain>
    </source>
</reference>
<dbReference type="GO" id="GO:0006367">
    <property type="term" value="P:transcription initiation at RNA polymerase II promoter"/>
    <property type="evidence" value="ECO:0007669"/>
    <property type="project" value="TreeGrafter"/>
</dbReference>
<reference evidence="6" key="1">
    <citation type="journal article" date="2014" name="Science">
        <title>Ancient hybridizations among the ancestral genomes of bread wheat.</title>
        <authorList>
            <consortium name="International Wheat Genome Sequencing Consortium,"/>
            <person name="Marcussen T."/>
            <person name="Sandve S.R."/>
            <person name="Heier L."/>
            <person name="Spannagl M."/>
            <person name="Pfeifer M."/>
            <person name="Jakobsen K.S."/>
            <person name="Wulff B.B."/>
            <person name="Steuernagel B."/>
            <person name="Mayer K.F."/>
            <person name="Olsen O.A."/>
        </authorList>
    </citation>
    <scope>NUCLEOTIDE SEQUENCE [LARGE SCALE GENOMIC DNA]</scope>
    <source>
        <strain evidence="6">cv. AL8/78</strain>
    </source>
</reference>
<evidence type="ECO:0000256" key="4">
    <source>
        <dbReference type="ARBA" id="ARBA00022840"/>
    </source>
</evidence>
<dbReference type="GO" id="GO:0043138">
    <property type="term" value="F:3'-5' DNA helicase activity"/>
    <property type="evidence" value="ECO:0007669"/>
    <property type="project" value="TreeGrafter"/>
</dbReference>
<keyword evidence="2" id="KW-0378">Hydrolase</keyword>
<evidence type="ECO:0000313" key="5">
    <source>
        <dbReference type="EnsemblPlants" id="AET3Gv20633300.26"/>
    </source>
</evidence>
<reference evidence="5" key="3">
    <citation type="journal article" date="2017" name="Nature">
        <title>Genome sequence of the progenitor of the wheat D genome Aegilops tauschii.</title>
        <authorList>
            <person name="Luo M.C."/>
            <person name="Gu Y.Q."/>
            <person name="Puiu D."/>
            <person name="Wang H."/>
            <person name="Twardziok S.O."/>
            <person name="Deal K.R."/>
            <person name="Huo N."/>
            <person name="Zhu T."/>
            <person name="Wang L."/>
            <person name="Wang Y."/>
            <person name="McGuire P.E."/>
            <person name="Liu S."/>
            <person name="Long H."/>
            <person name="Ramasamy R.K."/>
            <person name="Rodriguez J.C."/>
            <person name="Van S.L."/>
            <person name="Yuan L."/>
            <person name="Wang Z."/>
            <person name="Xia Z."/>
            <person name="Xiao L."/>
            <person name="Anderson O.D."/>
            <person name="Ouyang S."/>
            <person name="Liang Y."/>
            <person name="Zimin A.V."/>
            <person name="Pertea G."/>
            <person name="Qi P."/>
            <person name="Bennetzen J.L."/>
            <person name="Dai X."/>
            <person name="Dawson M.W."/>
            <person name="Muller H.G."/>
            <person name="Kugler K."/>
            <person name="Rivarola-Duarte L."/>
            <person name="Spannagl M."/>
            <person name="Mayer K.F.X."/>
            <person name="Lu F.H."/>
            <person name="Bevan M.W."/>
            <person name="Leroy P."/>
            <person name="Li P."/>
            <person name="You F.M."/>
            <person name="Sun Q."/>
            <person name="Liu Z."/>
            <person name="Lyons E."/>
            <person name="Wicker T."/>
            <person name="Salzberg S.L."/>
            <person name="Devos K.M."/>
            <person name="Dvorak J."/>
        </authorList>
    </citation>
    <scope>NUCLEOTIDE SEQUENCE [LARGE SCALE GENOMIC DNA]</scope>
    <source>
        <strain evidence="5">cv. AL8/78</strain>
    </source>
</reference>
<keyword evidence="3" id="KW-0347">Helicase</keyword>
<dbReference type="Gramene" id="AET3Gv20633300.26">
    <property type="protein sequence ID" value="AET3Gv20633300.26"/>
    <property type="gene ID" value="AET3Gv20633300"/>
</dbReference>
<sequence length="135" mass="15012">SPPLFFSTAGIGLHTGHFELVVCYASLSESIYVSLQDCLAVSRTAGEIASGHDLLDEMQLAAATEEKETHSFEIDSAQVENVKQRCLPNALNFPMLEEYDFRNDTVNPDLDMELKPQARPRPYQEKSLSKMFGNG</sequence>
<dbReference type="AlphaFoldDB" id="A0A453FBD0"/>
<dbReference type="GO" id="GO:0000112">
    <property type="term" value="C:nucleotide-excision repair factor 3 complex"/>
    <property type="evidence" value="ECO:0007669"/>
    <property type="project" value="TreeGrafter"/>
</dbReference>
<keyword evidence="1" id="KW-0547">Nucleotide-binding</keyword>
<dbReference type="GO" id="GO:0016787">
    <property type="term" value="F:hydrolase activity"/>
    <property type="evidence" value="ECO:0007669"/>
    <property type="project" value="UniProtKB-KW"/>
</dbReference>
<dbReference type="InterPro" id="IPR050615">
    <property type="entry name" value="ATP-dep_DNA_Helicase"/>
</dbReference>
<evidence type="ECO:0000313" key="6">
    <source>
        <dbReference type="Proteomes" id="UP000015105"/>
    </source>
</evidence>
<dbReference type="PANTHER" id="PTHR11274:SF0">
    <property type="entry name" value="GENERAL TRANSCRIPTION AND DNA REPAIR FACTOR IIH HELICASE SUBUNIT XPB"/>
    <property type="match status" value="1"/>
</dbReference>
<accession>A0A453FBD0</accession>
<evidence type="ECO:0000256" key="1">
    <source>
        <dbReference type="ARBA" id="ARBA00022741"/>
    </source>
</evidence>
<dbReference type="GO" id="GO:0005675">
    <property type="term" value="C:transcription factor TFIIH holo complex"/>
    <property type="evidence" value="ECO:0007669"/>
    <property type="project" value="TreeGrafter"/>
</dbReference>
<dbReference type="PANTHER" id="PTHR11274">
    <property type="entry name" value="RAD25/XP-B DNA REPAIR HELICASE"/>
    <property type="match status" value="1"/>
</dbReference>
<dbReference type="EnsemblPlants" id="AET3Gv20633300.26">
    <property type="protein sequence ID" value="AET3Gv20633300.26"/>
    <property type="gene ID" value="AET3Gv20633300"/>
</dbReference>
<keyword evidence="4" id="KW-0067">ATP-binding</keyword>